<dbReference type="SUPFAM" id="SSF57850">
    <property type="entry name" value="RING/U-box"/>
    <property type="match status" value="2"/>
</dbReference>
<evidence type="ECO:0000256" key="1">
    <source>
        <dbReference type="ARBA" id="ARBA00001798"/>
    </source>
</evidence>
<gene>
    <name evidence="13" type="ORF">MBM_01306</name>
</gene>
<evidence type="ECO:0000259" key="11">
    <source>
        <dbReference type="PROSITE" id="PS50089"/>
    </source>
</evidence>
<feature type="domain" description="RING-type" evidence="12">
    <location>
        <begin position="103"/>
        <end position="377"/>
    </location>
</feature>
<dbReference type="OrthoDB" id="1431934at2759"/>
<evidence type="ECO:0000313" key="13">
    <source>
        <dbReference type="EMBL" id="EKD20624.1"/>
    </source>
</evidence>
<dbReference type="CDD" id="cd20335">
    <property type="entry name" value="BRcat_RBR"/>
    <property type="match status" value="1"/>
</dbReference>
<dbReference type="InterPro" id="IPR031127">
    <property type="entry name" value="E3_UB_ligase_RBR"/>
</dbReference>
<keyword evidence="5" id="KW-0677">Repeat</keyword>
<dbReference type="InParanoid" id="K1Y617"/>
<name>K1Y617_MARBU</name>
<sequence>MNSRRREKFVLPGVPPEKYQEATFGLHVYQPGAGNVRIHNASITSSSSNIHSPFFGPRFGIPRSQPVSATVFRLATGVRHDHHPHSEHGRPGIEPRPSLSLAPVHACDVCFEDFSSETQPPEWITRACVHKPTICSRCLAAYIESELNSKIAERIYCPESNCGAVLDHGDIKRLAADAETFARYDTRLLRRALGADRNAVWCQNCASGQIHEGGSTQPIVRCSNCHFRSCFRHGVPWHDRLTCEEYDAMLLNPEGFQAAIDRDDAASAAEMKRLEAEDRLAKAAERQAREAEMERQRQAAAATRREDLRRRLVEEKLSLAKISATTKNCPGCQGPIELIPGACKHMIFTRRSWRTIIRGMVSTAPCTRITFPAFPANLQETLDRAG</sequence>
<evidence type="ECO:0000256" key="10">
    <source>
        <dbReference type="SAM" id="MobiDB-lite"/>
    </source>
</evidence>
<evidence type="ECO:0000256" key="6">
    <source>
        <dbReference type="ARBA" id="ARBA00022771"/>
    </source>
</evidence>
<dbReference type="InterPro" id="IPR044066">
    <property type="entry name" value="TRIAD_supradom"/>
</dbReference>
<dbReference type="InterPro" id="IPR001841">
    <property type="entry name" value="Znf_RING"/>
</dbReference>
<dbReference type="KEGG" id="mbe:MBM_01306"/>
<keyword evidence="14" id="KW-1185">Reference proteome</keyword>
<dbReference type="PROSITE" id="PS50089">
    <property type="entry name" value="ZF_RING_2"/>
    <property type="match status" value="1"/>
</dbReference>
<comment type="catalytic activity">
    <reaction evidence="1">
        <text>[E2 ubiquitin-conjugating enzyme]-S-ubiquitinyl-L-cysteine + [acceptor protein]-L-lysine = [E2 ubiquitin-conjugating enzyme]-L-cysteine + [acceptor protein]-N(6)-ubiquitinyl-L-lysine.</text>
        <dbReference type="EC" id="2.3.2.31"/>
    </reaction>
</comment>
<dbReference type="SMART" id="SM00647">
    <property type="entry name" value="IBR"/>
    <property type="match status" value="1"/>
</dbReference>
<dbReference type="eggNOG" id="KOG1814">
    <property type="taxonomic scope" value="Eukaryota"/>
</dbReference>
<dbReference type="EMBL" id="JH921429">
    <property type="protein sequence ID" value="EKD20624.1"/>
    <property type="molecule type" value="Genomic_DNA"/>
</dbReference>
<organism evidence="13 14">
    <name type="scientific">Marssonina brunnea f. sp. multigermtubi (strain MB_m1)</name>
    <name type="common">Marssonina leaf spot fungus</name>
    <dbReference type="NCBI Taxonomy" id="1072389"/>
    <lineage>
        <taxon>Eukaryota</taxon>
        <taxon>Fungi</taxon>
        <taxon>Dikarya</taxon>
        <taxon>Ascomycota</taxon>
        <taxon>Pezizomycotina</taxon>
        <taxon>Leotiomycetes</taxon>
        <taxon>Helotiales</taxon>
        <taxon>Drepanopezizaceae</taxon>
        <taxon>Drepanopeziza</taxon>
    </lineage>
</organism>
<dbReference type="AlphaFoldDB" id="K1Y617"/>
<dbReference type="HOGENOM" id="CLU_715864_0_0_1"/>
<keyword evidence="6 9" id="KW-0863">Zinc-finger</keyword>
<dbReference type="PANTHER" id="PTHR11685">
    <property type="entry name" value="RBR FAMILY RING FINGER AND IBR DOMAIN-CONTAINING"/>
    <property type="match status" value="1"/>
</dbReference>
<evidence type="ECO:0000256" key="8">
    <source>
        <dbReference type="ARBA" id="ARBA00022833"/>
    </source>
</evidence>
<dbReference type="Gene3D" id="3.30.40.10">
    <property type="entry name" value="Zinc/RING finger domain, C3HC4 (zinc finger)"/>
    <property type="match status" value="1"/>
</dbReference>
<evidence type="ECO:0000256" key="3">
    <source>
        <dbReference type="ARBA" id="ARBA00022679"/>
    </source>
</evidence>
<proteinExistence type="predicted"/>
<dbReference type="GO" id="GO:0061630">
    <property type="term" value="F:ubiquitin protein ligase activity"/>
    <property type="evidence" value="ECO:0007669"/>
    <property type="project" value="UniProtKB-EC"/>
</dbReference>
<reference evidence="13 14" key="1">
    <citation type="journal article" date="2012" name="BMC Genomics">
        <title>Sequencing the genome of Marssonina brunnea reveals fungus-poplar co-evolution.</title>
        <authorList>
            <person name="Zhu S."/>
            <person name="Cao Y.-Z."/>
            <person name="Jiang C."/>
            <person name="Tan B.-Y."/>
            <person name="Wang Z."/>
            <person name="Feng S."/>
            <person name="Zhang L."/>
            <person name="Su X.-H."/>
            <person name="Brejova B."/>
            <person name="Vinar T."/>
            <person name="Xu M."/>
            <person name="Wang M.-X."/>
            <person name="Zhang S.-G."/>
            <person name="Huang M.-R."/>
            <person name="Wu R."/>
            <person name="Zhou Y."/>
        </authorList>
    </citation>
    <scope>NUCLEOTIDE SEQUENCE [LARGE SCALE GENOMIC DNA]</scope>
    <source>
        <strain evidence="13 14">MB_m1</strain>
    </source>
</reference>
<evidence type="ECO:0000259" key="12">
    <source>
        <dbReference type="PROSITE" id="PS51873"/>
    </source>
</evidence>
<dbReference type="GO" id="GO:0016567">
    <property type="term" value="P:protein ubiquitination"/>
    <property type="evidence" value="ECO:0007669"/>
    <property type="project" value="InterPro"/>
</dbReference>
<keyword evidence="7" id="KW-0833">Ubl conjugation pathway</keyword>
<dbReference type="InterPro" id="IPR002867">
    <property type="entry name" value="IBR_dom"/>
</dbReference>
<evidence type="ECO:0000256" key="4">
    <source>
        <dbReference type="ARBA" id="ARBA00022723"/>
    </source>
</evidence>
<dbReference type="InterPro" id="IPR013083">
    <property type="entry name" value="Znf_RING/FYVE/PHD"/>
</dbReference>
<keyword evidence="4" id="KW-0479">Metal-binding</keyword>
<accession>K1Y617</accession>
<keyword evidence="8" id="KW-0862">Zinc</keyword>
<evidence type="ECO:0000256" key="7">
    <source>
        <dbReference type="ARBA" id="ARBA00022786"/>
    </source>
</evidence>
<evidence type="ECO:0000256" key="2">
    <source>
        <dbReference type="ARBA" id="ARBA00012251"/>
    </source>
</evidence>
<evidence type="ECO:0000313" key="14">
    <source>
        <dbReference type="Proteomes" id="UP000006753"/>
    </source>
</evidence>
<dbReference type="PROSITE" id="PS51873">
    <property type="entry name" value="TRIAD"/>
    <property type="match status" value="1"/>
</dbReference>
<evidence type="ECO:0000256" key="9">
    <source>
        <dbReference type="PROSITE-ProRule" id="PRU00175"/>
    </source>
</evidence>
<keyword evidence="3" id="KW-0808">Transferase</keyword>
<dbReference type="Pfam" id="PF01485">
    <property type="entry name" value="IBR"/>
    <property type="match status" value="1"/>
</dbReference>
<evidence type="ECO:0000256" key="5">
    <source>
        <dbReference type="ARBA" id="ARBA00022737"/>
    </source>
</evidence>
<protein>
    <recommendedName>
        <fullName evidence="2">RBR-type E3 ubiquitin transferase</fullName>
        <ecNumber evidence="2">2.3.2.31</ecNumber>
    </recommendedName>
</protein>
<feature type="domain" description="RING-type" evidence="11">
    <location>
        <begin position="107"/>
        <end position="158"/>
    </location>
</feature>
<dbReference type="EC" id="2.3.2.31" evidence="2"/>
<dbReference type="Proteomes" id="UP000006753">
    <property type="component" value="Unassembled WGS sequence"/>
</dbReference>
<dbReference type="GO" id="GO:0008270">
    <property type="term" value="F:zinc ion binding"/>
    <property type="evidence" value="ECO:0007669"/>
    <property type="project" value="UniProtKB-KW"/>
</dbReference>
<dbReference type="CDD" id="cd22265">
    <property type="entry name" value="UDM1_RNF168"/>
    <property type="match status" value="1"/>
</dbReference>
<feature type="region of interest" description="Disordered" evidence="10">
    <location>
        <begin position="286"/>
        <end position="305"/>
    </location>
</feature>